<keyword evidence="6 9" id="KW-0812">Transmembrane</keyword>
<keyword evidence="5 9" id="KW-0997">Cell inner membrane</keyword>
<dbReference type="PANTHER" id="PTHR32063">
    <property type="match status" value="1"/>
</dbReference>
<feature type="transmembrane region" description="Helical" evidence="9">
    <location>
        <begin position="12"/>
        <end position="32"/>
    </location>
</feature>
<comment type="subcellular location">
    <subcellularLocation>
        <location evidence="1 9">Cell inner membrane</location>
        <topology evidence="1 9">Multi-pass membrane protein</topology>
    </subcellularLocation>
</comment>
<dbReference type="Gene3D" id="3.30.70.1440">
    <property type="entry name" value="Multidrug efflux transporter AcrB pore domain"/>
    <property type="match status" value="1"/>
</dbReference>
<proteinExistence type="inferred from homology"/>
<dbReference type="NCBIfam" id="TIGR00915">
    <property type="entry name" value="2A0602"/>
    <property type="match status" value="1"/>
</dbReference>
<evidence type="ECO:0000256" key="5">
    <source>
        <dbReference type="ARBA" id="ARBA00022519"/>
    </source>
</evidence>
<evidence type="ECO:0000256" key="9">
    <source>
        <dbReference type="RuleBase" id="RU364070"/>
    </source>
</evidence>
<accession>A0ABV7FVK7</accession>
<evidence type="ECO:0000256" key="6">
    <source>
        <dbReference type="ARBA" id="ARBA00022692"/>
    </source>
</evidence>
<feature type="transmembrane region" description="Helical" evidence="9">
    <location>
        <begin position="396"/>
        <end position="416"/>
    </location>
</feature>
<dbReference type="SUPFAM" id="SSF82693">
    <property type="entry name" value="Multidrug efflux transporter AcrB pore domain, PN1, PN2, PC1 and PC2 subdomains"/>
    <property type="match status" value="4"/>
</dbReference>
<feature type="transmembrane region" description="Helical" evidence="9">
    <location>
        <begin position="878"/>
        <end position="896"/>
    </location>
</feature>
<dbReference type="Gene3D" id="3.30.70.1320">
    <property type="entry name" value="Multidrug efflux transporter AcrB pore domain like"/>
    <property type="match status" value="1"/>
</dbReference>
<feature type="transmembrane region" description="Helical" evidence="9">
    <location>
        <begin position="975"/>
        <end position="996"/>
    </location>
</feature>
<dbReference type="InterPro" id="IPR000731">
    <property type="entry name" value="SSD"/>
</dbReference>
<gene>
    <name evidence="11" type="ORF">ACFOHL_13960</name>
</gene>
<comment type="caution">
    <text evidence="11">The sequence shown here is derived from an EMBL/GenBank/DDBJ whole genome shotgun (WGS) entry which is preliminary data.</text>
</comment>
<dbReference type="Pfam" id="PF00873">
    <property type="entry name" value="ACR_tran"/>
    <property type="match status" value="1"/>
</dbReference>
<keyword evidence="12" id="KW-1185">Reference proteome</keyword>
<dbReference type="RefSeq" id="WP_376920847.1">
    <property type="nucleotide sequence ID" value="NZ_JBHRSW010000029.1"/>
</dbReference>
<comment type="similarity">
    <text evidence="2 9">Belongs to the resistance-nodulation-cell division (RND) (TC 2.A.6) family.</text>
</comment>
<protein>
    <recommendedName>
        <fullName evidence="9">Efflux pump membrane transporter</fullName>
    </recommendedName>
</protein>
<keyword evidence="8 9" id="KW-0472">Membrane</keyword>
<feature type="transmembrane region" description="Helical" evidence="9">
    <location>
        <begin position="903"/>
        <end position="925"/>
    </location>
</feature>
<organism evidence="11 12">
    <name type="scientific">Agaribacter flavus</name>
    <dbReference type="NCBI Taxonomy" id="1902781"/>
    <lineage>
        <taxon>Bacteria</taxon>
        <taxon>Pseudomonadati</taxon>
        <taxon>Pseudomonadota</taxon>
        <taxon>Gammaproteobacteria</taxon>
        <taxon>Alteromonadales</taxon>
        <taxon>Alteromonadaceae</taxon>
        <taxon>Agaribacter</taxon>
    </lineage>
</organism>
<evidence type="ECO:0000256" key="1">
    <source>
        <dbReference type="ARBA" id="ARBA00004429"/>
    </source>
</evidence>
<dbReference type="Gene3D" id="1.20.1640.10">
    <property type="entry name" value="Multidrug efflux transporter AcrB transmembrane domain"/>
    <property type="match status" value="2"/>
</dbReference>
<evidence type="ECO:0000256" key="7">
    <source>
        <dbReference type="ARBA" id="ARBA00022989"/>
    </source>
</evidence>
<feature type="transmembrane region" description="Helical" evidence="9">
    <location>
        <begin position="1008"/>
        <end position="1034"/>
    </location>
</feature>
<evidence type="ECO:0000313" key="11">
    <source>
        <dbReference type="EMBL" id="MFC3122725.1"/>
    </source>
</evidence>
<feature type="transmembrane region" description="Helical" evidence="9">
    <location>
        <begin position="369"/>
        <end position="390"/>
    </location>
</feature>
<dbReference type="InterPro" id="IPR027463">
    <property type="entry name" value="AcrB_DN_DC_subdom"/>
</dbReference>
<feature type="transmembrane region" description="Helical" evidence="9">
    <location>
        <begin position="437"/>
        <end position="460"/>
    </location>
</feature>
<keyword evidence="4" id="KW-1003">Cell membrane</keyword>
<keyword evidence="3 9" id="KW-0813">Transport</keyword>
<dbReference type="PROSITE" id="PS50156">
    <property type="entry name" value="SSD"/>
    <property type="match status" value="1"/>
</dbReference>
<dbReference type="PRINTS" id="PR00702">
    <property type="entry name" value="ACRIFLAVINRP"/>
</dbReference>
<dbReference type="Gene3D" id="3.30.70.1430">
    <property type="entry name" value="Multidrug efflux transporter AcrB pore domain"/>
    <property type="match status" value="2"/>
</dbReference>
<dbReference type="EMBL" id="JBHRSW010000029">
    <property type="protein sequence ID" value="MFC3122725.1"/>
    <property type="molecule type" value="Genomic_DNA"/>
</dbReference>
<evidence type="ECO:0000256" key="8">
    <source>
        <dbReference type="ARBA" id="ARBA00023136"/>
    </source>
</evidence>
<dbReference type="InterPro" id="IPR001036">
    <property type="entry name" value="Acrflvin-R"/>
</dbReference>
<evidence type="ECO:0000259" key="10">
    <source>
        <dbReference type="PROSITE" id="PS50156"/>
    </source>
</evidence>
<feature type="transmembrane region" description="Helical" evidence="9">
    <location>
        <begin position="345"/>
        <end position="362"/>
    </location>
</feature>
<dbReference type="SUPFAM" id="SSF82714">
    <property type="entry name" value="Multidrug efflux transporter AcrB TolC docking domain, DN and DC subdomains"/>
    <property type="match status" value="2"/>
</dbReference>
<dbReference type="PANTHER" id="PTHR32063:SF11">
    <property type="entry name" value="CATION OR DRUG EFFLUX SYSTEM PROTEIN"/>
    <property type="match status" value="1"/>
</dbReference>
<evidence type="ECO:0000313" key="12">
    <source>
        <dbReference type="Proteomes" id="UP001595478"/>
    </source>
</evidence>
<evidence type="ECO:0000256" key="2">
    <source>
        <dbReference type="ARBA" id="ARBA00010942"/>
    </source>
</evidence>
<evidence type="ECO:0000256" key="3">
    <source>
        <dbReference type="ARBA" id="ARBA00022448"/>
    </source>
</evidence>
<keyword evidence="7 9" id="KW-1133">Transmembrane helix</keyword>
<feature type="transmembrane region" description="Helical" evidence="9">
    <location>
        <begin position="931"/>
        <end position="954"/>
    </location>
</feature>
<reference evidence="12" key="1">
    <citation type="journal article" date="2019" name="Int. J. Syst. Evol. Microbiol.">
        <title>The Global Catalogue of Microorganisms (GCM) 10K type strain sequencing project: providing services to taxonomists for standard genome sequencing and annotation.</title>
        <authorList>
            <consortium name="The Broad Institute Genomics Platform"/>
            <consortium name="The Broad Institute Genome Sequencing Center for Infectious Disease"/>
            <person name="Wu L."/>
            <person name="Ma J."/>
        </authorList>
    </citation>
    <scope>NUCLEOTIDE SEQUENCE [LARGE SCALE GENOMIC DNA]</scope>
    <source>
        <strain evidence="12">KCTC 52473</strain>
    </source>
</reference>
<dbReference type="NCBIfam" id="NF000282">
    <property type="entry name" value="RND_permease_1"/>
    <property type="match status" value="1"/>
</dbReference>
<feature type="transmembrane region" description="Helical" evidence="9">
    <location>
        <begin position="543"/>
        <end position="563"/>
    </location>
</feature>
<dbReference type="SUPFAM" id="SSF82866">
    <property type="entry name" value="Multidrug efflux transporter AcrB transmembrane domain"/>
    <property type="match status" value="2"/>
</dbReference>
<name>A0ABV7FVK7_9ALTE</name>
<evidence type="ECO:0000256" key="4">
    <source>
        <dbReference type="ARBA" id="ARBA00022475"/>
    </source>
</evidence>
<feature type="domain" description="SSD" evidence="10">
    <location>
        <begin position="368"/>
        <end position="497"/>
    </location>
</feature>
<dbReference type="Gene3D" id="3.30.2090.10">
    <property type="entry name" value="Multidrug efflux transporter AcrB TolC docking domain, DN and DC subdomains"/>
    <property type="match status" value="2"/>
</dbReference>
<dbReference type="Proteomes" id="UP001595478">
    <property type="component" value="Unassembled WGS sequence"/>
</dbReference>
<dbReference type="InterPro" id="IPR004764">
    <property type="entry name" value="MdtF-like"/>
</dbReference>
<feature type="transmembrane region" description="Helical" evidence="9">
    <location>
        <begin position="472"/>
        <end position="499"/>
    </location>
</feature>
<sequence>MNFSHFFIDRPKFATVLSLITLIIGSIAYFTLPVQQYPEIAPPTVQVTAVYPGANAEIAAKTVATPLEQEINGVENMLYISSQSTNDGRVTVTVTFKLGTDLDTAQVLVQNRVAVAQPRLPEAVRRLGVTTKKNSPDMMLVINLFSPNDTYDQTFIANYATLQIKDELSRIDGVGDVLLFGASQYSMRIWLDPNLIASLDMTAQEVLTALRGQNVQVASGVLNQAPVPSGQTAFEINVQTQGRLTEPEQFEDIVIKNEGGRIVRLRDVGRVELGAESYVTQGYLGKSKAVALPVFQRPGSNALETADQILQTMEKLAQDFPEDLEWTSVYNPTEFISQSIDAVEVTIYEAVALVVLVIILFLQNWRAALIPIVAIPVSLIGTFMVMSALGFSLNNLSLFGLVLAIGIVVDDAIVVVENMERLMSKGMSALQAARETMTEVGGALVAMGLVLVAVFLPSAFMGGITGQFFKQFGVTIAVATMISVAVSLILSPAMSAILFKGHARKHSSEKSRNPITIFFAGFNKVMDATSAGFGRLICRLVRMVSLAVVVYLGLMVLTVNQFVKVPTGFIPAQDQGYFIVAFQLPPGASLTRTDKVTQDIIDAVIPIEGVKNAVGFTGFSGATFTNATNAGVVFTPLDSFADRQAAGVEYEALFQQLQGAVSQIKEAFIVVIKPPSVRGIGNGGGFKMMLQDKAGIGLPALEGAMWQLAAAANQAPETTQVFSFFETSTPSLFADIDRERVERLGVSVSDVFSALEIYLGSAFVNDFNYLGRTFRVTVQADAPYRMTPEDIGRIRVRNKNGDMVPLSSVATFEYQSGPTRVPRYNLFQSADLIGEAAPGYSSGEALGAMERLAEQILPVGVDYEWTELAYQQKEAGNTGIIAFGLAVMFVFLLLVAQYESWTLPLSVILIVPMCLLSAITGIMIAGLDNNILTQVGLVVLVGLASKNAILIVEFAKQKEDEGMNIFKAASEAAMLRLRPILMTSFAFILGVVPLVLATGAGAEMRQSLGVAVFSGMLGVLIFGLIFTPIFYVLCRRMSLLFASKEAREKALGRQTQTAASEH</sequence>